<dbReference type="NCBIfam" id="TIGR00663">
    <property type="entry name" value="dnan"/>
    <property type="match status" value="1"/>
</dbReference>
<evidence type="ECO:0000256" key="5">
    <source>
        <dbReference type="ARBA" id="ARBA00022679"/>
    </source>
</evidence>
<dbReference type="PIRSF" id="PIRSF000804">
    <property type="entry name" value="DNA_pol_III_b"/>
    <property type="match status" value="1"/>
</dbReference>
<dbReference type="GO" id="GO:0003887">
    <property type="term" value="F:DNA-directed DNA polymerase activity"/>
    <property type="evidence" value="ECO:0007669"/>
    <property type="project" value="UniProtKB-UniRule"/>
</dbReference>
<sequence>MKILIEREPLMNSIQNVMKAISSKTTIPILSGIKLEANDQGVKLTGSNSDITIESIIPVEEDGIVNIHEMVPGQIVVQAKFLPEIIRKLPDHQVEINVDSDLNLQIKSGHAEFKLNGQDAEEYPQLPVLQTDNSFDLQIDLLKMLIRQTNFAVSVSETRPILTGVHLKLENDLLELVATDSHRLASRKITMNDSEQLTFNNVVIPGKSLSELNKILDETQETIQVSVTDNQILFRTKNLYFLSRLLDGNYPETSRLIPNQSKTVVKVDSKELIESIDRASLLAKDNRNNIVKLVTKGQNTLQITSHSPEVGQVEETLETDSIEGEDLKISFNAKYMIDALKAIDSDQVSINFTGAMRPFVIRPEEDDEQILQLITPVRTY</sequence>
<comment type="function">
    <text evidence="10">Confers DNA tethering and processivity to DNA polymerases and other proteins. Acts as a clamp, forming a ring around DNA (a reaction catalyzed by the clamp-loading complex) which diffuses in an ATP-independent manner freely and bidirectionally along dsDNA. Initially characterized for its ability to contact the catalytic subunit of DNA polymerase III (Pol III), a complex, multichain enzyme responsible for most of the replicative synthesis in bacteria; Pol III exhibits 3'-5' exonuclease proofreading activity. The beta chain is required for initiation of replication as well as for processivity of DNA replication.</text>
</comment>
<keyword evidence="7 10" id="KW-0235">DNA replication</keyword>
<dbReference type="SUPFAM" id="SSF55979">
    <property type="entry name" value="DNA clamp"/>
    <property type="match status" value="3"/>
</dbReference>
<gene>
    <name evidence="14" type="ORF">SAMN05216362_10657</name>
</gene>
<dbReference type="PANTHER" id="PTHR30478">
    <property type="entry name" value="DNA POLYMERASE III SUBUNIT BETA"/>
    <property type="match status" value="1"/>
</dbReference>
<organism evidence="14 15">
    <name type="scientific">Piscibacillus halophilus</name>
    <dbReference type="NCBI Taxonomy" id="571933"/>
    <lineage>
        <taxon>Bacteria</taxon>
        <taxon>Bacillati</taxon>
        <taxon>Bacillota</taxon>
        <taxon>Bacilli</taxon>
        <taxon>Bacillales</taxon>
        <taxon>Bacillaceae</taxon>
        <taxon>Piscibacillus</taxon>
    </lineage>
</organism>
<dbReference type="Pfam" id="PF02768">
    <property type="entry name" value="DNA_pol3_beta_3"/>
    <property type="match status" value="1"/>
</dbReference>
<dbReference type="Pfam" id="PF00712">
    <property type="entry name" value="DNA_pol3_beta"/>
    <property type="match status" value="1"/>
</dbReference>
<evidence type="ECO:0000259" key="13">
    <source>
        <dbReference type="Pfam" id="PF02768"/>
    </source>
</evidence>
<evidence type="ECO:0000313" key="14">
    <source>
        <dbReference type="EMBL" id="SEQ07480.1"/>
    </source>
</evidence>
<evidence type="ECO:0000259" key="12">
    <source>
        <dbReference type="Pfam" id="PF02767"/>
    </source>
</evidence>
<evidence type="ECO:0000256" key="3">
    <source>
        <dbReference type="ARBA" id="ARBA00021035"/>
    </source>
</evidence>
<dbReference type="OrthoDB" id="8421503at2"/>
<dbReference type="InterPro" id="IPR022637">
    <property type="entry name" value="DNA_polIII_beta_cen"/>
</dbReference>
<feature type="domain" description="DNA polymerase III beta sliding clamp N-terminal" evidence="11">
    <location>
        <begin position="1"/>
        <end position="127"/>
    </location>
</feature>
<proteinExistence type="inferred from homology"/>
<dbReference type="GO" id="GO:0003677">
    <property type="term" value="F:DNA binding"/>
    <property type="evidence" value="ECO:0007669"/>
    <property type="project" value="UniProtKB-UniRule"/>
</dbReference>
<feature type="domain" description="DNA polymerase III beta sliding clamp C-terminal" evidence="13">
    <location>
        <begin position="255"/>
        <end position="377"/>
    </location>
</feature>
<dbReference type="GO" id="GO:0008408">
    <property type="term" value="F:3'-5' exonuclease activity"/>
    <property type="evidence" value="ECO:0007669"/>
    <property type="project" value="InterPro"/>
</dbReference>
<evidence type="ECO:0000256" key="7">
    <source>
        <dbReference type="ARBA" id="ARBA00022705"/>
    </source>
</evidence>
<feature type="domain" description="DNA polymerase III beta sliding clamp central" evidence="12">
    <location>
        <begin position="137"/>
        <end position="252"/>
    </location>
</feature>
<dbReference type="InterPro" id="IPR046938">
    <property type="entry name" value="DNA_clamp_sf"/>
</dbReference>
<evidence type="ECO:0000256" key="1">
    <source>
        <dbReference type="ARBA" id="ARBA00004496"/>
    </source>
</evidence>
<keyword evidence="6 10" id="KW-0548">Nucleotidyltransferase</keyword>
<dbReference type="Gene3D" id="3.70.10.10">
    <property type="match status" value="1"/>
</dbReference>
<evidence type="ECO:0000313" key="15">
    <source>
        <dbReference type="Proteomes" id="UP000199427"/>
    </source>
</evidence>
<dbReference type="InterPro" id="IPR001001">
    <property type="entry name" value="DNA_polIII_beta"/>
</dbReference>
<evidence type="ECO:0000256" key="2">
    <source>
        <dbReference type="ARBA" id="ARBA00010752"/>
    </source>
</evidence>
<keyword evidence="8 10" id="KW-0239">DNA-directed DNA polymerase</keyword>
<dbReference type="PANTHER" id="PTHR30478:SF0">
    <property type="entry name" value="BETA SLIDING CLAMP"/>
    <property type="match status" value="1"/>
</dbReference>
<dbReference type="EMBL" id="FOES01000006">
    <property type="protein sequence ID" value="SEQ07480.1"/>
    <property type="molecule type" value="Genomic_DNA"/>
</dbReference>
<evidence type="ECO:0000256" key="6">
    <source>
        <dbReference type="ARBA" id="ARBA00022695"/>
    </source>
</evidence>
<dbReference type="Pfam" id="PF02767">
    <property type="entry name" value="DNA_pol3_beta_2"/>
    <property type="match status" value="1"/>
</dbReference>
<dbReference type="STRING" id="571933.SAMN05216362_10657"/>
<comment type="subunit">
    <text evidence="10">Forms a ring-shaped head-to-tail homodimer around DNA.</text>
</comment>
<dbReference type="InterPro" id="IPR022634">
    <property type="entry name" value="DNA_polIII_beta_N"/>
</dbReference>
<comment type="similarity">
    <text evidence="2 10">Belongs to the beta sliding clamp family.</text>
</comment>
<keyword evidence="15" id="KW-1185">Reference proteome</keyword>
<name>A0A1H9D1X2_9BACI</name>
<evidence type="ECO:0000256" key="8">
    <source>
        <dbReference type="ARBA" id="ARBA00022932"/>
    </source>
</evidence>
<dbReference type="CDD" id="cd00140">
    <property type="entry name" value="beta_clamp"/>
    <property type="match status" value="1"/>
</dbReference>
<comment type="subcellular location">
    <subcellularLocation>
        <location evidence="1 10">Cytoplasm</location>
    </subcellularLocation>
</comment>
<dbReference type="RefSeq" id="WP_091772908.1">
    <property type="nucleotide sequence ID" value="NZ_CAESCL010000058.1"/>
</dbReference>
<dbReference type="GO" id="GO:0005737">
    <property type="term" value="C:cytoplasm"/>
    <property type="evidence" value="ECO:0007669"/>
    <property type="project" value="UniProtKB-SubCell"/>
</dbReference>
<evidence type="ECO:0000259" key="11">
    <source>
        <dbReference type="Pfam" id="PF00712"/>
    </source>
</evidence>
<dbReference type="GO" id="GO:0006271">
    <property type="term" value="P:DNA strand elongation involved in DNA replication"/>
    <property type="evidence" value="ECO:0007669"/>
    <property type="project" value="TreeGrafter"/>
</dbReference>
<evidence type="ECO:0000256" key="9">
    <source>
        <dbReference type="ARBA" id="ARBA00023125"/>
    </source>
</evidence>
<dbReference type="Proteomes" id="UP000199427">
    <property type="component" value="Unassembled WGS sequence"/>
</dbReference>
<dbReference type="Gene3D" id="3.10.150.10">
    <property type="entry name" value="DNA Polymerase III, subunit A, domain 2"/>
    <property type="match status" value="1"/>
</dbReference>
<dbReference type="SMART" id="SM00480">
    <property type="entry name" value="POL3Bc"/>
    <property type="match status" value="1"/>
</dbReference>
<dbReference type="InterPro" id="IPR022635">
    <property type="entry name" value="DNA_polIII_beta_C"/>
</dbReference>
<protein>
    <recommendedName>
        <fullName evidence="3 10">Beta sliding clamp</fullName>
    </recommendedName>
</protein>
<reference evidence="14 15" key="1">
    <citation type="submission" date="2016-10" db="EMBL/GenBank/DDBJ databases">
        <authorList>
            <person name="de Groot N.N."/>
        </authorList>
    </citation>
    <scope>NUCLEOTIDE SEQUENCE [LARGE SCALE GENOMIC DNA]</scope>
    <source>
        <strain evidence="14 15">DSM 21633</strain>
    </source>
</reference>
<dbReference type="AlphaFoldDB" id="A0A1H9D1X2"/>
<dbReference type="GO" id="GO:0009360">
    <property type="term" value="C:DNA polymerase III complex"/>
    <property type="evidence" value="ECO:0007669"/>
    <property type="project" value="InterPro"/>
</dbReference>
<evidence type="ECO:0000256" key="4">
    <source>
        <dbReference type="ARBA" id="ARBA00022490"/>
    </source>
</evidence>
<keyword evidence="9" id="KW-0238">DNA-binding</keyword>
<evidence type="ECO:0000256" key="10">
    <source>
        <dbReference type="PIRNR" id="PIRNR000804"/>
    </source>
</evidence>
<keyword evidence="4 10" id="KW-0963">Cytoplasm</keyword>
<accession>A0A1H9D1X2</accession>
<keyword evidence="5 10" id="KW-0808">Transferase</keyword>